<evidence type="ECO:0000313" key="2">
    <source>
        <dbReference type="EMBL" id="GIY76200.1"/>
    </source>
</evidence>
<comment type="caution">
    <text evidence="2">The sequence shown here is derived from an EMBL/GenBank/DDBJ whole genome shotgun (WGS) entry which is preliminary data.</text>
</comment>
<keyword evidence="3" id="KW-1185">Reference proteome</keyword>
<dbReference type="EMBL" id="BPLR01015449">
    <property type="protein sequence ID" value="GIY76200.1"/>
    <property type="molecule type" value="Genomic_DNA"/>
</dbReference>
<evidence type="ECO:0000256" key="1">
    <source>
        <dbReference type="SAM" id="MobiDB-lite"/>
    </source>
</evidence>
<protein>
    <submittedName>
        <fullName evidence="2">Uncharacterized protein</fullName>
    </submittedName>
</protein>
<reference evidence="2 3" key="1">
    <citation type="submission" date="2021-06" db="EMBL/GenBank/DDBJ databases">
        <title>Caerostris extrusa draft genome.</title>
        <authorList>
            <person name="Kono N."/>
            <person name="Arakawa K."/>
        </authorList>
    </citation>
    <scope>NUCLEOTIDE SEQUENCE [LARGE SCALE GENOMIC DNA]</scope>
</reference>
<proteinExistence type="predicted"/>
<feature type="region of interest" description="Disordered" evidence="1">
    <location>
        <begin position="74"/>
        <end position="106"/>
    </location>
</feature>
<gene>
    <name evidence="2" type="ORF">CEXT_278221</name>
</gene>
<name>A0AAV4W425_CAEEX</name>
<dbReference type="Proteomes" id="UP001054945">
    <property type="component" value="Unassembled WGS sequence"/>
</dbReference>
<sequence>MKAASDSQITSTEKMRPPVLIRKDGSFRLKVILLRCNPRTIIEPGFGDGWEENVLRYWMRYGAKLPAYRTINRGSQLPRRHSFRNEPRTASKRVCTGHKASSPRQA</sequence>
<organism evidence="2 3">
    <name type="scientific">Caerostris extrusa</name>
    <name type="common">Bark spider</name>
    <name type="synonym">Caerostris bankana</name>
    <dbReference type="NCBI Taxonomy" id="172846"/>
    <lineage>
        <taxon>Eukaryota</taxon>
        <taxon>Metazoa</taxon>
        <taxon>Ecdysozoa</taxon>
        <taxon>Arthropoda</taxon>
        <taxon>Chelicerata</taxon>
        <taxon>Arachnida</taxon>
        <taxon>Araneae</taxon>
        <taxon>Araneomorphae</taxon>
        <taxon>Entelegynae</taxon>
        <taxon>Araneoidea</taxon>
        <taxon>Araneidae</taxon>
        <taxon>Caerostris</taxon>
    </lineage>
</organism>
<evidence type="ECO:0000313" key="3">
    <source>
        <dbReference type="Proteomes" id="UP001054945"/>
    </source>
</evidence>
<dbReference type="AlphaFoldDB" id="A0AAV4W425"/>
<accession>A0AAV4W425</accession>